<reference evidence="2" key="2">
    <citation type="submission" date="2023-06" db="EMBL/GenBank/DDBJ databases">
        <authorList>
            <person name="Ma L."/>
            <person name="Liu K.-W."/>
            <person name="Li Z."/>
            <person name="Hsiao Y.-Y."/>
            <person name="Qi Y."/>
            <person name="Fu T."/>
            <person name="Tang G."/>
            <person name="Zhang D."/>
            <person name="Sun W.-H."/>
            <person name="Liu D.-K."/>
            <person name="Li Y."/>
            <person name="Chen G.-Z."/>
            <person name="Liu X.-D."/>
            <person name="Liao X.-Y."/>
            <person name="Jiang Y.-T."/>
            <person name="Yu X."/>
            <person name="Hao Y."/>
            <person name="Huang J."/>
            <person name="Zhao X.-W."/>
            <person name="Ke S."/>
            <person name="Chen Y.-Y."/>
            <person name="Wu W.-L."/>
            <person name="Hsu J.-L."/>
            <person name="Lin Y.-F."/>
            <person name="Huang M.-D."/>
            <person name="Li C.-Y."/>
            <person name="Huang L."/>
            <person name="Wang Z.-W."/>
            <person name="Zhao X."/>
            <person name="Zhong W.-Y."/>
            <person name="Peng D.-H."/>
            <person name="Ahmad S."/>
            <person name="Lan S."/>
            <person name="Zhang J.-S."/>
            <person name="Tsai W.-C."/>
            <person name="Van De Peer Y."/>
            <person name="Liu Z.-J."/>
        </authorList>
    </citation>
    <scope>NUCLEOTIDE SEQUENCE</scope>
    <source>
        <strain evidence="2">CP</strain>
        <tissue evidence="2">Leaves</tissue>
    </source>
</reference>
<dbReference type="AlphaFoldDB" id="A0AAV9D658"/>
<organism evidence="2 3">
    <name type="scientific">Acorus calamus</name>
    <name type="common">Sweet flag</name>
    <dbReference type="NCBI Taxonomy" id="4465"/>
    <lineage>
        <taxon>Eukaryota</taxon>
        <taxon>Viridiplantae</taxon>
        <taxon>Streptophyta</taxon>
        <taxon>Embryophyta</taxon>
        <taxon>Tracheophyta</taxon>
        <taxon>Spermatophyta</taxon>
        <taxon>Magnoliopsida</taxon>
        <taxon>Liliopsida</taxon>
        <taxon>Acoraceae</taxon>
        <taxon>Acorus</taxon>
    </lineage>
</organism>
<dbReference type="PANTHER" id="PTHR35767:SF1">
    <property type="entry name" value="HAPLESS PROTEIN"/>
    <property type="match status" value="1"/>
</dbReference>
<proteinExistence type="predicted"/>
<feature type="compositionally biased region" description="Polar residues" evidence="1">
    <location>
        <begin position="166"/>
        <end position="204"/>
    </location>
</feature>
<protein>
    <submittedName>
        <fullName evidence="2">Uncharacterized protein</fullName>
    </submittedName>
</protein>
<reference evidence="2" key="1">
    <citation type="journal article" date="2023" name="Nat. Commun.">
        <title>Diploid and tetraploid genomes of Acorus and the evolution of monocots.</title>
        <authorList>
            <person name="Ma L."/>
            <person name="Liu K.W."/>
            <person name="Li Z."/>
            <person name="Hsiao Y.Y."/>
            <person name="Qi Y."/>
            <person name="Fu T."/>
            <person name="Tang G.D."/>
            <person name="Zhang D."/>
            <person name="Sun W.H."/>
            <person name="Liu D.K."/>
            <person name="Li Y."/>
            <person name="Chen G.Z."/>
            <person name="Liu X.D."/>
            <person name="Liao X.Y."/>
            <person name="Jiang Y.T."/>
            <person name="Yu X."/>
            <person name="Hao Y."/>
            <person name="Huang J."/>
            <person name="Zhao X.W."/>
            <person name="Ke S."/>
            <person name="Chen Y.Y."/>
            <person name="Wu W.L."/>
            <person name="Hsu J.L."/>
            <person name="Lin Y.F."/>
            <person name="Huang M.D."/>
            <person name="Li C.Y."/>
            <person name="Huang L."/>
            <person name="Wang Z.W."/>
            <person name="Zhao X."/>
            <person name="Zhong W.Y."/>
            <person name="Peng D.H."/>
            <person name="Ahmad S."/>
            <person name="Lan S."/>
            <person name="Zhang J.S."/>
            <person name="Tsai W.C."/>
            <person name="Van de Peer Y."/>
            <person name="Liu Z.J."/>
        </authorList>
    </citation>
    <scope>NUCLEOTIDE SEQUENCE</scope>
    <source>
        <strain evidence="2">CP</strain>
    </source>
</reference>
<feature type="compositionally biased region" description="Low complexity" evidence="1">
    <location>
        <begin position="847"/>
        <end position="862"/>
    </location>
</feature>
<feature type="region of interest" description="Disordered" evidence="1">
    <location>
        <begin position="420"/>
        <end position="451"/>
    </location>
</feature>
<feature type="compositionally biased region" description="Low complexity" evidence="1">
    <location>
        <begin position="142"/>
        <end position="156"/>
    </location>
</feature>
<dbReference type="Proteomes" id="UP001180020">
    <property type="component" value="Unassembled WGS sequence"/>
</dbReference>
<accession>A0AAV9D658</accession>
<gene>
    <name evidence="2" type="ORF">QJS10_CPB15g01266</name>
</gene>
<feature type="region of interest" description="Disordered" evidence="1">
    <location>
        <begin position="524"/>
        <end position="594"/>
    </location>
</feature>
<evidence type="ECO:0000256" key="1">
    <source>
        <dbReference type="SAM" id="MobiDB-lite"/>
    </source>
</evidence>
<feature type="compositionally biased region" description="Basic and acidic residues" evidence="1">
    <location>
        <begin position="654"/>
        <end position="674"/>
    </location>
</feature>
<comment type="caution">
    <text evidence="2">The sequence shown here is derived from an EMBL/GenBank/DDBJ whole genome shotgun (WGS) entry which is preliminary data.</text>
</comment>
<feature type="region of interest" description="Disordered" evidence="1">
    <location>
        <begin position="477"/>
        <end position="511"/>
    </location>
</feature>
<feature type="region of interest" description="Disordered" evidence="1">
    <location>
        <begin position="816"/>
        <end position="862"/>
    </location>
</feature>
<feature type="region of interest" description="Disordered" evidence="1">
    <location>
        <begin position="142"/>
        <end position="204"/>
    </location>
</feature>
<feature type="region of interest" description="Disordered" evidence="1">
    <location>
        <begin position="761"/>
        <end position="789"/>
    </location>
</feature>
<name>A0AAV9D658_ACOCL</name>
<feature type="compositionally biased region" description="Polar residues" evidence="1">
    <location>
        <begin position="779"/>
        <end position="789"/>
    </location>
</feature>
<evidence type="ECO:0000313" key="3">
    <source>
        <dbReference type="Proteomes" id="UP001180020"/>
    </source>
</evidence>
<feature type="compositionally biased region" description="Basic and acidic residues" evidence="1">
    <location>
        <begin position="425"/>
        <end position="434"/>
    </location>
</feature>
<dbReference type="Gene3D" id="3.30.160.60">
    <property type="entry name" value="Classic Zinc Finger"/>
    <property type="match status" value="1"/>
</dbReference>
<feature type="region of interest" description="Disordered" evidence="1">
    <location>
        <begin position="610"/>
        <end position="698"/>
    </location>
</feature>
<feature type="compositionally biased region" description="Basic and acidic residues" evidence="1">
    <location>
        <begin position="688"/>
        <end position="698"/>
    </location>
</feature>
<evidence type="ECO:0000313" key="2">
    <source>
        <dbReference type="EMBL" id="KAK1297096.1"/>
    </source>
</evidence>
<sequence length="1205" mass="132535">MLSFEVPPDPSCSPNLSGLKTDERAQEGLALKGAKEEHHLHCFSIRDYVFTSRRNDIRTNWPFSEKSLQLCLKHGVHDLLPPFEPPDLLRSHISRNIVRSDCIQGEGVTTVPVDLVETEDLGCGTDDIKCKSHFASDQSVLESLGPSESLPPESKSNANRKAKNLCKSSKSSPSTDQLTLQKAKNSISEASPNSGRATAPGLSSKNEKKVRLIVKLSTVSDYSRTEDIASNSSSITDTMASKVCPVCKTFSSTSNTTLNAHIDQCLAEESNAKEVVAKPVKHKVKPRKIRLMVDIIATAPRCTLEYLDRRNGSNWALDPTLVAPANDVCTESKRPKLIPEDIDDDGNEGAVYLDANGRKIRILSKFNDAPLATVKEDSKQMKDVKEIKEGKSNSVGKKKHFSKKYSKYLEVRSHGKKKLRSFKAYRSEVHKTTERNNPSNDNEREESQSRVLISQDTIRTSELGPLKKWGCSKRTHVLKKSRSKDAHMRLRPLGPVAEDQSGEGIRPNSDSSVVRSHIVKFLRSSEVRASSPRSKSLSNLVQKIHSGEKPLEPTKTIIPSKFAGDLGDFESSPRSKGVEIHAGSPPDKHESSKNHHPFLLKAKNLSMLTKNTSFGRPHSHEKNSASKKFRKFRSTVESNKRSTEVSLDASDEDGSAKSRHLDKFDSPKMMKTVEKVSSGKTKMSAPKQGKEERFAPEKKSADVGITQFGHVNANHELLNVDAQVVAPNDSGSTDFRVRDFVKDHPPSSDVLLGNTRSIIGTETGGDTLWQRSSDDDETSNGIVGQDNQSAMENVNYGETVTDAPYIQGLDVSLASPTADVPHENSSITSSGHLSAQDQPMQVDEEPSGSSFSATSTISPTSTPRSAFRYLESENSFGGHFLVQDKPSLSPLNNKSLLKMDMEIPRQEMPCCCSRKEEASPRDSNPLRKIACSETMLRPTDKLMMGSSSNARMSISTPFGAPPTVRMEGFSVNIMSHSEATFKFPTRSDIGSASPSSRAQTVRLMGKDLTVATQDGEDDMMNVPNTPVTASSNHMNSNYLSLLGYPNPNPSRNQDCPYFHGVSSSRNSNIHQSMWGGGGGRSTAYDCMDTPSQQQRSMHEKLSSALDYNMERTASEAAVHAREVIIIDDSSDPRSQVRAFSCLPSQDMFLPKQSDGVNLMIHPRSCPNGMSNNTTRRGDNSECLSNILSRPFILSSPSHFYSPTFR</sequence>
<feature type="compositionally biased region" description="Polar residues" evidence="1">
    <location>
        <begin position="823"/>
        <end position="839"/>
    </location>
</feature>
<dbReference type="EMBL" id="JAUJYO010000015">
    <property type="protein sequence ID" value="KAK1297096.1"/>
    <property type="molecule type" value="Genomic_DNA"/>
</dbReference>
<keyword evidence="3" id="KW-1185">Reference proteome</keyword>
<feature type="compositionally biased region" description="Polar residues" evidence="1">
    <location>
        <begin position="527"/>
        <end position="541"/>
    </location>
</feature>
<dbReference type="PANTHER" id="PTHR35767">
    <property type="entry name" value="HAPLESS PROTEIN"/>
    <property type="match status" value="1"/>
</dbReference>